<accession>A0A326U8C8</accession>
<comment type="caution">
    <text evidence="2">The sequence shown here is derived from an EMBL/GenBank/DDBJ whole genome shotgun (WGS) entry which is preliminary data.</text>
</comment>
<keyword evidence="3" id="KW-1185">Reference proteome</keyword>
<feature type="compositionally biased region" description="Basic and acidic residues" evidence="1">
    <location>
        <begin position="40"/>
        <end position="57"/>
    </location>
</feature>
<evidence type="ECO:0000256" key="1">
    <source>
        <dbReference type="SAM" id="MobiDB-lite"/>
    </source>
</evidence>
<reference evidence="2 3" key="1">
    <citation type="submission" date="2018-06" db="EMBL/GenBank/DDBJ databases">
        <title>Genomic Encyclopedia of Archaeal and Bacterial Type Strains, Phase II (KMG-II): from individual species to whole genera.</title>
        <authorList>
            <person name="Goeker M."/>
        </authorList>
    </citation>
    <scope>NUCLEOTIDE SEQUENCE [LARGE SCALE GENOMIC DNA]</scope>
    <source>
        <strain evidence="2 3">ATCC BAA-1881</strain>
    </source>
</reference>
<dbReference type="EMBL" id="QKUF01000008">
    <property type="protein sequence ID" value="PZW29445.1"/>
    <property type="molecule type" value="Genomic_DNA"/>
</dbReference>
<organism evidence="2 3">
    <name type="scientific">Thermosporothrix hazakensis</name>
    <dbReference type="NCBI Taxonomy" id="644383"/>
    <lineage>
        <taxon>Bacteria</taxon>
        <taxon>Bacillati</taxon>
        <taxon>Chloroflexota</taxon>
        <taxon>Ktedonobacteria</taxon>
        <taxon>Ktedonobacterales</taxon>
        <taxon>Thermosporotrichaceae</taxon>
        <taxon>Thermosporothrix</taxon>
    </lineage>
</organism>
<protein>
    <submittedName>
        <fullName evidence="2">Uncharacterized protein</fullName>
    </submittedName>
</protein>
<name>A0A326U8C8_THEHA</name>
<dbReference type="AlphaFoldDB" id="A0A326U8C8"/>
<dbReference type="Proteomes" id="UP000248806">
    <property type="component" value="Unassembled WGS sequence"/>
</dbReference>
<evidence type="ECO:0000313" key="2">
    <source>
        <dbReference type="EMBL" id="PZW29445.1"/>
    </source>
</evidence>
<evidence type="ECO:0000313" key="3">
    <source>
        <dbReference type="Proteomes" id="UP000248806"/>
    </source>
</evidence>
<proteinExistence type="predicted"/>
<gene>
    <name evidence="2" type="ORF">EI42_02739</name>
</gene>
<sequence>MKDDAVEPGWFAWLQWLLAAIEMKSVVVDHIGDSLSGPLDQRKNRTEADDQQRERDPGNNQPRWRCLLDQPDEQQAP</sequence>
<feature type="region of interest" description="Disordered" evidence="1">
    <location>
        <begin position="32"/>
        <end position="77"/>
    </location>
</feature>